<gene>
    <name evidence="2" type="ORF">U5822_12270</name>
</gene>
<evidence type="ECO:0000313" key="2">
    <source>
        <dbReference type="EMBL" id="MEA1081452.1"/>
    </source>
</evidence>
<protein>
    <submittedName>
        <fullName evidence="2">Polysaccharide pyruvyl transferase family protein</fullName>
    </submittedName>
</protein>
<dbReference type="Pfam" id="PF04230">
    <property type="entry name" value="PS_pyruv_trans"/>
    <property type="match status" value="1"/>
</dbReference>
<name>A0ABU5P0J1_9GAMM</name>
<reference evidence="2 3" key="1">
    <citation type="submission" date="2023-12" db="EMBL/GenBank/DDBJ databases">
        <title>Marinobacter qingdaonensis sp. nov., isolated from the intertidal sediment of Qingdao, PR China.</title>
        <authorList>
            <person name="Li Y."/>
        </authorList>
    </citation>
    <scope>NUCLEOTIDE SEQUENCE [LARGE SCALE GENOMIC DNA]</scope>
    <source>
        <strain evidence="2 3">ASW11-75</strain>
    </source>
</reference>
<keyword evidence="2" id="KW-0808">Transferase</keyword>
<dbReference type="EMBL" id="JAYDCJ010000003">
    <property type="protein sequence ID" value="MEA1081452.1"/>
    <property type="molecule type" value="Genomic_DNA"/>
</dbReference>
<comment type="caution">
    <text evidence="2">The sequence shown here is derived from an EMBL/GenBank/DDBJ whole genome shotgun (WGS) entry which is preliminary data.</text>
</comment>
<keyword evidence="3" id="KW-1185">Reference proteome</keyword>
<dbReference type="GO" id="GO:0016740">
    <property type="term" value="F:transferase activity"/>
    <property type="evidence" value="ECO:0007669"/>
    <property type="project" value="UniProtKB-KW"/>
</dbReference>
<dbReference type="Proteomes" id="UP001305746">
    <property type="component" value="Unassembled WGS sequence"/>
</dbReference>
<accession>A0ABU5P0J1</accession>
<dbReference type="InterPro" id="IPR007345">
    <property type="entry name" value="Polysacch_pyruvyl_Trfase"/>
</dbReference>
<evidence type="ECO:0000313" key="3">
    <source>
        <dbReference type="Proteomes" id="UP001305746"/>
    </source>
</evidence>
<dbReference type="RefSeq" id="WP_322855909.1">
    <property type="nucleotide sequence ID" value="NZ_JAYDCJ010000003.1"/>
</dbReference>
<organism evidence="2 3">
    <name type="scientific">Marinobacter qingdaonensis</name>
    <dbReference type="NCBI Taxonomy" id="3108486"/>
    <lineage>
        <taxon>Bacteria</taxon>
        <taxon>Pseudomonadati</taxon>
        <taxon>Pseudomonadota</taxon>
        <taxon>Gammaproteobacteria</taxon>
        <taxon>Pseudomonadales</taxon>
        <taxon>Marinobacteraceae</taxon>
        <taxon>Marinobacter</taxon>
    </lineage>
</organism>
<sequence>MADIMNPVTPDNSDSFDLLLTTFPKNGTRNVGDHLITESALKLVRHRVPNYRPVIVFREEPLEQFDKSSVRTILAPGFTVSDETYPNKFKLYENLEGVLEKIFPVGCSFQHWIPSYKTYEEYCYSNETLSLLKSLSKNDGAIPCRDELIVKMLDNWGISSSYIGDLALYDPDVIGKKFTRSKKIESVAFSIQHKPKFFKQSMSILSLTKKAFPDAQLYVVHHSTPSKNSIEVAEYAKSIGYIEKDLSGEIEKLDFYDDVDLHVGYRLHGHISFLRRRKPSVLIVEDARSFGISKTGPLSLGAFSAVDDDGTTWSRAVARQVFDFLRSQSYDGFKDYRDVFKYIDDCYWDLVRPYFDRFSAKLGWSQSRLGLVKEKFFRRVFL</sequence>
<evidence type="ECO:0000259" key="1">
    <source>
        <dbReference type="Pfam" id="PF04230"/>
    </source>
</evidence>
<proteinExistence type="predicted"/>
<feature type="domain" description="Polysaccharide pyruvyl transferase" evidence="1">
    <location>
        <begin position="30"/>
        <end position="283"/>
    </location>
</feature>